<evidence type="ECO:0000313" key="2">
    <source>
        <dbReference type="EMBL" id="KAJ1188335.1"/>
    </source>
</evidence>
<dbReference type="Proteomes" id="UP001066276">
    <property type="component" value="Chromosome 3_1"/>
</dbReference>
<accession>A0AAV7UH12</accession>
<keyword evidence="3" id="KW-1185">Reference proteome</keyword>
<feature type="region of interest" description="Disordered" evidence="1">
    <location>
        <begin position="1"/>
        <end position="83"/>
    </location>
</feature>
<comment type="caution">
    <text evidence="2">The sequence shown here is derived from an EMBL/GenBank/DDBJ whole genome shotgun (WGS) entry which is preliminary data.</text>
</comment>
<protein>
    <submittedName>
        <fullName evidence="2">Uncharacterized protein</fullName>
    </submittedName>
</protein>
<feature type="compositionally biased region" description="Basic residues" evidence="1">
    <location>
        <begin position="9"/>
        <end position="27"/>
    </location>
</feature>
<sequence>MGSRDHAARPARSRKIRGPLLQRRRAPKCSTDRSGERERGGADPPSPLEERKGASAALCEGRPSPTATGLIAAGTRGDQRAQR</sequence>
<dbReference type="AlphaFoldDB" id="A0AAV7UH12"/>
<organism evidence="2 3">
    <name type="scientific">Pleurodeles waltl</name>
    <name type="common">Iberian ribbed newt</name>
    <dbReference type="NCBI Taxonomy" id="8319"/>
    <lineage>
        <taxon>Eukaryota</taxon>
        <taxon>Metazoa</taxon>
        <taxon>Chordata</taxon>
        <taxon>Craniata</taxon>
        <taxon>Vertebrata</taxon>
        <taxon>Euteleostomi</taxon>
        <taxon>Amphibia</taxon>
        <taxon>Batrachia</taxon>
        <taxon>Caudata</taxon>
        <taxon>Salamandroidea</taxon>
        <taxon>Salamandridae</taxon>
        <taxon>Pleurodelinae</taxon>
        <taxon>Pleurodeles</taxon>
    </lineage>
</organism>
<reference evidence="2" key="1">
    <citation type="journal article" date="2022" name="bioRxiv">
        <title>Sequencing and chromosome-scale assembly of the giantPleurodeles waltlgenome.</title>
        <authorList>
            <person name="Brown T."/>
            <person name="Elewa A."/>
            <person name="Iarovenko S."/>
            <person name="Subramanian E."/>
            <person name="Araus A.J."/>
            <person name="Petzold A."/>
            <person name="Susuki M."/>
            <person name="Suzuki K.-i.T."/>
            <person name="Hayashi T."/>
            <person name="Toyoda A."/>
            <person name="Oliveira C."/>
            <person name="Osipova E."/>
            <person name="Leigh N.D."/>
            <person name="Simon A."/>
            <person name="Yun M.H."/>
        </authorList>
    </citation>
    <scope>NUCLEOTIDE SEQUENCE</scope>
    <source>
        <strain evidence="2">20211129_DDA</strain>
        <tissue evidence="2">Liver</tissue>
    </source>
</reference>
<dbReference type="EMBL" id="JANPWB010000005">
    <property type="protein sequence ID" value="KAJ1188335.1"/>
    <property type="molecule type" value="Genomic_DNA"/>
</dbReference>
<gene>
    <name evidence="2" type="ORF">NDU88_005096</name>
</gene>
<evidence type="ECO:0000256" key="1">
    <source>
        <dbReference type="SAM" id="MobiDB-lite"/>
    </source>
</evidence>
<proteinExistence type="predicted"/>
<name>A0AAV7UH12_PLEWA</name>
<feature type="compositionally biased region" description="Basic and acidic residues" evidence="1">
    <location>
        <begin position="30"/>
        <end position="41"/>
    </location>
</feature>
<evidence type="ECO:0000313" key="3">
    <source>
        <dbReference type="Proteomes" id="UP001066276"/>
    </source>
</evidence>